<comment type="caution">
    <text evidence="1">The sequence shown here is derived from an EMBL/GenBank/DDBJ whole genome shotgun (WGS) entry which is preliminary data.</text>
</comment>
<name>A0A841THQ1_9BACL</name>
<dbReference type="RefSeq" id="WP_185179269.1">
    <property type="nucleotide sequence ID" value="NZ_CBCSEP010000020.1"/>
</dbReference>
<dbReference type="Proteomes" id="UP000574133">
    <property type="component" value="Unassembled WGS sequence"/>
</dbReference>
<gene>
    <name evidence="1" type="ORF">H4Q31_11715</name>
</gene>
<proteinExistence type="predicted"/>
<evidence type="ECO:0000313" key="1">
    <source>
        <dbReference type="EMBL" id="MBB6677991.1"/>
    </source>
</evidence>
<evidence type="ECO:0000313" key="2">
    <source>
        <dbReference type="Proteomes" id="UP000574133"/>
    </source>
</evidence>
<dbReference type="EMBL" id="JACJVN010000042">
    <property type="protein sequence ID" value="MBB6677991.1"/>
    <property type="molecule type" value="Genomic_DNA"/>
</dbReference>
<sequence length="210" mass="22649">MASGRMDLILSPIPANAVHLTMNGLGTEDRSLTSIGSGAQVTMRHGKASENVSLQFRDDGECFVNYMEMNAALAKRLKLQPSRRYRLEYDANAERLTIQPSPVSSASAALKSGGQLSPRSIYIGFALRSILGIPEQRGLSILLRSGSIQRRLSVYTPSNLFDSGLKLSPSTARALSLPLGAPLLLAYDQRTRTLTARALNASRDNQTGGT</sequence>
<keyword evidence="2" id="KW-1185">Reference proteome</keyword>
<protein>
    <submittedName>
        <fullName evidence="1">Uncharacterized protein</fullName>
    </submittedName>
</protein>
<accession>A0A841THQ1</accession>
<reference evidence="1 2" key="1">
    <citation type="submission" date="2020-08" db="EMBL/GenBank/DDBJ databases">
        <title>Cohnella phylogeny.</title>
        <authorList>
            <person name="Dunlap C."/>
        </authorList>
    </citation>
    <scope>NUCLEOTIDE SEQUENCE [LARGE SCALE GENOMIC DNA]</scope>
    <source>
        <strain evidence="1 2">DSM 103658</strain>
    </source>
</reference>
<dbReference type="AlphaFoldDB" id="A0A841THQ1"/>
<organism evidence="1 2">
    <name type="scientific">Cohnella lubricantis</name>
    <dbReference type="NCBI Taxonomy" id="2163172"/>
    <lineage>
        <taxon>Bacteria</taxon>
        <taxon>Bacillati</taxon>
        <taxon>Bacillota</taxon>
        <taxon>Bacilli</taxon>
        <taxon>Bacillales</taxon>
        <taxon>Paenibacillaceae</taxon>
        <taxon>Cohnella</taxon>
    </lineage>
</organism>